<reference evidence="2 3" key="2">
    <citation type="journal article" date="2021" name="Curr. Genet.">
        <title>Genetic response to nitrogen starvation in the aggressive Eucalyptus foliar pathogen Teratosphaeria destructans.</title>
        <authorList>
            <person name="Havenga M."/>
            <person name="Wingfield B.D."/>
            <person name="Wingfield M.J."/>
            <person name="Dreyer L.L."/>
            <person name="Roets F."/>
            <person name="Aylward J."/>
        </authorList>
    </citation>
    <scope>NUCLEOTIDE SEQUENCE [LARGE SCALE GENOMIC DNA]</scope>
    <source>
        <strain evidence="2">CMW44962</strain>
    </source>
</reference>
<dbReference type="AlphaFoldDB" id="A0A9W7SQN8"/>
<dbReference type="EMBL" id="RIBY02001956">
    <property type="protein sequence ID" value="KAH9826797.1"/>
    <property type="molecule type" value="Genomic_DNA"/>
</dbReference>
<dbReference type="Proteomes" id="UP001138500">
    <property type="component" value="Unassembled WGS sequence"/>
</dbReference>
<proteinExistence type="predicted"/>
<evidence type="ECO:0000313" key="3">
    <source>
        <dbReference type="Proteomes" id="UP001138500"/>
    </source>
</evidence>
<organism evidence="2 3">
    <name type="scientific">Teratosphaeria destructans</name>
    <dbReference type="NCBI Taxonomy" id="418781"/>
    <lineage>
        <taxon>Eukaryota</taxon>
        <taxon>Fungi</taxon>
        <taxon>Dikarya</taxon>
        <taxon>Ascomycota</taxon>
        <taxon>Pezizomycotina</taxon>
        <taxon>Dothideomycetes</taxon>
        <taxon>Dothideomycetidae</taxon>
        <taxon>Mycosphaerellales</taxon>
        <taxon>Teratosphaeriaceae</taxon>
        <taxon>Teratosphaeria</taxon>
    </lineage>
</organism>
<sequence>MLSVFSQRVIFILVIHSSLVVAPFPDFESAKFLDGRGLCSKLLSGGYGFGYTDYSTESAECVGLKAMKLVCKTLRPTTNVERKGEYECSNNPKQICVENLKTSRFTHDEPDAGCLTEETPDGEKLDGNYACSSTLHPHEDLYIESSVITNDPNQQRLIQECDIEEGEGESERPPVHATEPCFDGQISNLNLVKDHVYKACIFVGSETLTHIAFHWKIKINYIGNGPDRRRHEGSTRPLSELVTIDDSRGAPGSRIELV</sequence>
<name>A0A9W7SQN8_9PEZI</name>
<evidence type="ECO:0000313" key="2">
    <source>
        <dbReference type="EMBL" id="KAH9826797.1"/>
    </source>
</evidence>
<dbReference type="OrthoDB" id="3955395at2759"/>
<accession>A0A9W7SQN8</accession>
<comment type="caution">
    <text evidence="2">The sequence shown here is derived from an EMBL/GenBank/DDBJ whole genome shotgun (WGS) entry which is preliminary data.</text>
</comment>
<feature type="signal peptide" evidence="1">
    <location>
        <begin position="1"/>
        <end position="22"/>
    </location>
</feature>
<evidence type="ECO:0000256" key="1">
    <source>
        <dbReference type="SAM" id="SignalP"/>
    </source>
</evidence>
<protein>
    <submittedName>
        <fullName evidence="2">Calcium-binding protein</fullName>
    </submittedName>
</protein>
<feature type="chain" id="PRO_5040930955" evidence="1">
    <location>
        <begin position="23"/>
        <end position="258"/>
    </location>
</feature>
<keyword evidence="3" id="KW-1185">Reference proteome</keyword>
<reference evidence="2 3" key="1">
    <citation type="journal article" date="2018" name="IMA Fungus">
        <title>IMA Genome-F 10: Nine draft genome sequences of Claviceps purpurea s.lat., including C. arundinis, C. humidiphila, and C. cf. spartinae, pseudomolecules for the pitch canker pathogen Fusarium circinatum, draft genome of Davidsoniella eucalypti, Grosmannia galeiformis, Quambalaria eucalypti, and Teratosphaeria destructans.</title>
        <authorList>
            <person name="Wingfield B.D."/>
            <person name="Liu M."/>
            <person name="Nguyen H.D."/>
            <person name="Lane F.A."/>
            <person name="Morgan S.W."/>
            <person name="De Vos L."/>
            <person name="Wilken P.M."/>
            <person name="Duong T.A."/>
            <person name="Aylward J."/>
            <person name="Coetzee M.P."/>
            <person name="Dadej K."/>
            <person name="De Beer Z.W."/>
            <person name="Findlay W."/>
            <person name="Havenga M."/>
            <person name="Kolarik M."/>
            <person name="Menzies J.G."/>
            <person name="Naidoo K."/>
            <person name="Pochopski O."/>
            <person name="Shoukouhi P."/>
            <person name="Santana Q.C."/>
            <person name="Seifert K.A."/>
            <person name="Soal N."/>
            <person name="Steenkamp E.T."/>
            <person name="Tatham C.T."/>
            <person name="van der Nest M.A."/>
            <person name="Wingfield M.J."/>
        </authorList>
    </citation>
    <scope>NUCLEOTIDE SEQUENCE [LARGE SCALE GENOMIC DNA]</scope>
    <source>
        <strain evidence="2">CMW44962</strain>
    </source>
</reference>
<keyword evidence="1" id="KW-0732">Signal</keyword>
<gene>
    <name evidence="2" type="ORF">Tdes44962_MAKER03342</name>
</gene>